<keyword evidence="2" id="KW-1185">Reference proteome</keyword>
<dbReference type="EMBL" id="CM042062">
    <property type="protein sequence ID" value="KAI3669396.1"/>
    <property type="molecule type" value="Genomic_DNA"/>
</dbReference>
<comment type="caution">
    <text evidence="1">The sequence shown here is derived from an EMBL/GenBank/DDBJ whole genome shotgun (WGS) entry which is preliminary data.</text>
</comment>
<dbReference type="Proteomes" id="UP001055879">
    <property type="component" value="Linkage Group LG16"/>
</dbReference>
<evidence type="ECO:0000313" key="1">
    <source>
        <dbReference type="EMBL" id="KAI3669396.1"/>
    </source>
</evidence>
<reference evidence="2" key="1">
    <citation type="journal article" date="2022" name="Mol. Ecol. Resour.">
        <title>The genomes of chicory, endive, great burdock and yacon provide insights into Asteraceae palaeo-polyploidization history and plant inulin production.</title>
        <authorList>
            <person name="Fan W."/>
            <person name="Wang S."/>
            <person name="Wang H."/>
            <person name="Wang A."/>
            <person name="Jiang F."/>
            <person name="Liu H."/>
            <person name="Zhao H."/>
            <person name="Xu D."/>
            <person name="Zhang Y."/>
        </authorList>
    </citation>
    <scope>NUCLEOTIDE SEQUENCE [LARGE SCALE GENOMIC DNA]</scope>
    <source>
        <strain evidence="2">cv. Niubang</strain>
    </source>
</reference>
<sequence>MKIKINREEPFHGQIRPEERVGGYQRLTTGDDGVGDIRGTPPGLCRQSLRHQEMELNILRVTKTNLYLDPFHSASLSLQLKVKKLTEKHEKNDGETKKKEDLGQPNEEIELKRRKTSKMVVFGDKDSDTDNHQTET</sequence>
<name>A0ACB8XNA3_ARCLA</name>
<protein>
    <submittedName>
        <fullName evidence="1">Uncharacterized protein</fullName>
    </submittedName>
</protein>
<accession>A0ACB8XNA3</accession>
<reference evidence="1 2" key="2">
    <citation type="journal article" date="2022" name="Mol. Ecol. Resour.">
        <title>The genomes of chicory, endive, great burdock and yacon provide insights into Asteraceae paleo-polyploidization history and plant inulin production.</title>
        <authorList>
            <person name="Fan W."/>
            <person name="Wang S."/>
            <person name="Wang H."/>
            <person name="Wang A."/>
            <person name="Jiang F."/>
            <person name="Liu H."/>
            <person name="Zhao H."/>
            <person name="Xu D."/>
            <person name="Zhang Y."/>
        </authorList>
    </citation>
    <scope>NUCLEOTIDE SEQUENCE [LARGE SCALE GENOMIC DNA]</scope>
    <source>
        <strain evidence="2">cv. Niubang</strain>
    </source>
</reference>
<proteinExistence type="predicted"/>
<evidence type="ECO:0000313" key="2">
    <source>
        <dbReference type="Proteomes" id="UP001055879"/>
    </source>
</evidence>
<organism evidence="1 2">
    <name type="scientific">Arctium lappa</name>
    <name type="common">Greater burdock</name>
    <name type="synonym">Lappa major</name>
    <dbReference type="NCBI Taxonomy" id="4217"/>
    <lineage>
        <taxon>Eukaryota</taxon>
        <taxon>Viridiplantae</taxon>
        <taxon>Streptophyta</taxon>
        <taxon>Embryophyta</taxon>
        <taxon>Tracheophyta</taxon>
        <taxon>Spermatophyta</taxon>
        <taxon>Magnoliopsida</taxon>
        <taxon>eudicotyledons</taxon>
        <taxon>Gunneridae</taxon>
        <taxon>Pentapetalae</taxon>
        <taxon>asterids</taxon>
        <taxon>campanulids</taxon>
        <taxon>Asterales</taxon>
        <taxon>Asteraceae</taxon>
        <taxon>Carduoideae</taxon>
        <taxon>Cardueae</taxon>
        <taxon>Arctiinae</taxon>
        <taxon>Arctium</taxon>
    </lineage>
</organism>
<gene>
    <name evidence="1" type="ORF">L6452_40631</name>
</gene>